<feature type="region of interest" description="Disordered" evidence="1">
    <location>
        <begin position="121"/>
        <end position="148"/>
    </location>
</feature>
<sequence>MNKQVQDNMLSVIQKFLTNAPPGCDVEISVKYNLAKEGQQVQAYTTTMKTMEPVSSKLRNADSSGSTTLLVRKLRSEERVPIKGAVPVLSPKKIQEDTSRYENLPEGRKLMDDEVNVSAEVFKKSNSDKKKKMKTTQSSDPETDEIATSELFPVKKALRYNKNSGKYDDISY</sequence>
<dbReference type="EMBL" id="CATQJL010000112">
    <property type="protein sequence ID" value="CAJ0594436.1"/>
    <property type="molecule type" value="Genomic_DNA"/>
</dbReference>
<evidence type="ECO:0000256" key="1">
    <source>
        <dbReference type="SAM" id="MobiDB-lite"/>
    </source>
</evidence>
<proteinExistence type="predicted"/>
<reference evidence="2" key="1">
    <citation type="submission" date="2023-07" db="EMBL/GenBank/DDBJ databases">
        <authorList>
            <consortium name="CYATHOMIX"/>
        </authorList>
    </citation>
    <scope>NUCLEOTIDE SEQUENCE</scope>
    <source>
        <strain evidence="2">N/A</strain>
    </source>
</reference>
<organism evidence="2 3">
    <name type="scientific">Cylicocyclus nassatus</name>
    <name type="common">Nematode worm</name>
    <dbReference type="NCBI Taxonomy" id="53992"/>
    <lineage>
        <taxon>Eukaryota</taxon>
        <taxon>Metazoa</taxon>
        <taxon>Ecdysozoa</taxon>
        <taxon>Nematoda</taxon>
        <taxon>Chromadorea</taxon>
        <taxon>Rhabditida</taxon>
        <taxon>Rhabditina</taxon>
        <taxon>Rhabditomorpha</taxon>
        <taxon>Strongyloidea</taxon>
        <taxon>Strongylidae</taxon>
        <taxon>Cylicocyclus</taxon>
    </lineage>
</organism>
<gene>
    <name evidence="2" type="ORF">CYNAS_LOCUS6419</name>
</gene>
<accession>A0AA36GLS5</accession>
<dbReference type="AlphaFoldDB" id="A0AA36GLS5"/>
<dbReference type="Proteomes" id="UP001176961">
    <property type="component" value="Unassembled WGS sequence"/>
</dbReference>
<evidence type="ECO:0000313" key="2">
    <source>
        <dbReference type="EMBL" id="CAJ0594436.1"/>
    </source>
</evidence>
<name>A0AA36GLS5_CYLNA</name>
<protein>
    <submittedName>
        <fullName evidence="2">Uncharacterized protein</fullName>
    </submittedName>
</protein>
<keyword evidence="3" id="KW-1185">Reference proteome</keyword>
<evidence type="ECO:0000313" key="3">
    <source>
        <dbReference type="Proteomes" id="UP001176961"/>
    </source>
</evidence>
<comment type="caution">
    <text evidence="2">The sequence shown here is derived from an EMBL/GenBank/DDBJ whole genome shotgun (WGS) entry which is preliminary data.</text>
</comment>